<feature type="transmembrane region" description="Helical" evidence="8">
    <location>
        <begin position="316"/>
        <end position="336"/>
    </location>
</feature>
<keyword evidence="3" id="KW-0813">Transport</keyword>
<comment type="caution">
    <text evidence="10">The sequence shown here is derived from an EMBL/GenBank/DDBJ whole genome shotgun (WGS) entry which is preliminary data.</text>
</comment>
<feature type="transmembrane region" description="Helical" evidence="8">
    <location>
        <begin position="37"/>
        <end position="55"/>
    </location>
</feature>
<feature type="transmembrane region" description="Helical" evidence="8">
    <location>
        <begin position="428"/>
        <end position="449"/>
    </location>
</feature>
<feature type="transmembrane region" description="Helical" evidence="8">
    <location>
        <begin position="380"/>
        <end position="407"/>
    </location>
</feature>
<comment type="subcellular location">
    <subcellularLocation>
        <location evidence="1">Membrane</location>
        <topology evidence="1">Multi-pass membrane protein</topology>
    </subcellularLocation>
</comment>
<proteinExistence type="inferred from homology"/>
<evidence type="ECO:0000259" key="9">
    <source>
        <dbReference type="PROSITE" id="PS50850"/>
    </source>
</evidence>
<accession>A0A2B7Z470</accession>
<gene>
    <name evidence="10" type="ORF">AJ80_00412</name>
</gene>
<dbReference type="Pfam" id="PF07690">
    <property type="entry name" value="MFS_1"/>
    <property type="match status" value="1"/>
</dbReference>
<evidence type="ECO:0000256" key="7">
    <source>
        <dbReference type="SAM" id="MobiDB-lite"/>
    </source>
</evidence>
<name>A0A2B7Z470_POLH7</name>
<dbReference type="OrthoDB" id="5086884at2759"/>
<feature type="transmembrane region" description="Helical" evidence="8">
    <location>
        <begin position="130"/>
        <end position="148"/>
    </location>
</feature>
<keyword evidence="11" id="KW-1185">Reference proteome</keyword>
<evidence type="ECO:0000256" key="3">
    <source>
        <dbReference type="ARBA" id="ARBA00022448"/>
    </source>
</evidence>
<dbReference type="EMBL" id="PDNA01000003">
    <property type="protein sequence ID" value="PGH27862.1"/>
    <property type="molecule type" value="Genomic_DNA"/>
</dbReference>
<reference evidence="10 11" key="1">
    <citation type="submission" date="2017-10" db="EMBL/GenBank/DDBJ databases">
        <title>Comparative genomics in systemic dimorphic fungi from Ajellomycetaceae.</title>
        <authorList>
            <person name="Munoz J.F."/>
            <person name="Mcewen J.G."/>
            <person name="Clay O.K."/>
            <person name="Cuomo C.A."/>
        </authorList>
    </citation>
    <scope>NUCLEOTIDE SEQUENCE [LARGE SCALE GENOMIC DNA]</scope>
    <source>
        <strain evidence="10 11">UAMH7299</strain>
    </source>
</reference>
<keyword evidence="6 8" id="KW-0472">Membrane</keyword>
<dbReference type="InterPro" id="IPR036259">
    <property type="entry name" value="MFS_trans_sf"/>
</dbReference>
<dbReference type="InterPro" id="IPR020846">
    <property type="entry name" value="MFS_dom"/>
</dbReference>
<feature type="compositionally biased region" description="Polar residues" evidence="7">
    <location>
        <begin position="252"/>
        <end position="263"/>
    </location>
</feature>
<feature type="transmembrane region" description="Helical" evidence="8">
    <location>
        <begin position="75"/>
        <end position="92"/>
    </location>
</feature>
<evidence type="ECO:0000256" key="4">
    <source>
        <dbReference type="ARBA" id="ARBA00022692"/>
    </source>
</evidence>
<evidence type="ECO:0000256" key="8">
    <source>
        <dbReference type="SAM" id="Phobius"/>
    </source>
</evidence>
<feature type="transmembrane region" description="Helical" evidence="8">
    <location>
        <begin position="279"/>
        <end position="296"/>
    </location>
</feature>
<evidence type="ECO:0000256" key="6">
    <source>
        <dbReference type="ARBA" id="ARBA00023136"/>
    </source>
</evidence>
<organism evidence="10 11">
    <name type="scientific">Polytolypa hystricis (strain UAMH7299)</name>
    <dbReference type="NCBI Taxonomy" id="1447883"/>
    <lineage>
        <taxon>Eukaryota</taxon>
        <taxon>Fungi</taxon>
        <taxon>Dikarya</taxon>
        <taxon>Ascomycota</taxon>
        <taxon>Pezizomycotina</taxon>
        <taxon>Eurotiomycetes</taxon>
        <taxon>Eurotiomycetidae</taxon>
        <taxon>Onygenales</taxon>
        <taxon>Onygenales incertae sedis</taxon>
        <taxon>Polytolypa</taxon>
    </lineage>
</organism>
<dbReference type="PANTHER" id="PTHR23506">
    <property type="entry name" value="GH10249P"/>
    <property type="match status" value="1"/>
</dbReference>
<feature type="transmembrane region" description="Helical" evidence="8">
    <location>
        <begin position="160"/>
        <end position="182"/>
    </location>
</feature>
<evidence type="ECO:0000313" key="11">
    <source>
        <dbReference type="Proteomes" id="UP000224634"/>
    </source>
</evidence>
<dbReference type="PANTHER" id="PTHR23506:SF35">
    <property type="entry name" value="MAJOR FACILITATOR SUPERFAMILY (MFS) PROFILE DOMAIN-CONTAINING PROTEIN-RELATED"/>
    <property type="match status" value="1"/>
</dbReference>
<comment type="similarity">
    <text evidence="2">Belongs to the major facilitator superfamily. Vesicular transporter family.</text>
</comment>
<dbReference type="AlphaFoldDB" id="A0A2B7Z470"/>
<keyword evidence="4 8" id="KW-0812">Transmembrane</keyword>
<feature type="transmembrane region" description="Helical" evidence="8">
    <location>
        <begin position="12"/>
        <end position="30"/>
    </location>
</feature>
<dbReference type="PRINTS" id="PR01035">
    <property type="entry name" value="TCRTETA"/>
</dbReference>
<evidence type="ECO:0000256" key="2">
    <source>
        <dbReference type="ARBA" id="ARBA00006829"/>
    </source>
</evidence>
<dbReference type="Proteomes" id="UP000224634">
    <property type="component" value="Unassembled WGS sequence"/>
</dbReference>
<dbReference type="STRING" id="1447883.A0A2B7Z470"/>
<dbReference type="SUPFAM" id="SSF103473">
    <property type="entry name" value="MFS general substrate transporter"/>
    <property type="match status" value="1"/>
</dbReference>
<dbReference type="Gene3D" id="1.20.1250.20">
    <property type="entry name" value="MFS general substrate transporter like domains"/>
    <property type="match status" value="1"/>
</dbReference>
<dbReference type="GO" id="GO:0022857">
    <property type="term" value="F:transmembrane transporter activity"/>
    <property type="evidence" value="ECO:0007669"/>
    <property type="project" value="InterPro"/>
</dbReference>
<feature type="region of interest" description="Disordered" evidence="7">
    <location>
        <begin position="236"/>
        <end position="264"/>
    </location>
</feature>
<dbReference type="PROSITE" id="PS50850">
    <property type="entry name" value="MFS"/>
    <property type="match status" value="1"/>
</dbReference>
<feature type="transmembrane region" description="Helical" evidence="8">
    <location>
        <begin position="455"/>
        <end position="478"/>
    </location>
</feature>
<protein>
    <recommendedName>
        <fullName evidence="9">Major facilitator superfamily (MFS) profile domain-containing protein</fullName>
    </recommendedName>
</protein>
<feature type="transmembrane region" description="Helical" evidence="8">
    <location>
        <begin position="188"/>
        <end position="208"/>
    </location>
</feature>
<sequence>MAASVQHAYGYAWRSSKFLIIATACIALLTGIPPSPVVVETLLYGFVVPILPYMLEVRLHRDPGETQSLTTGLLSIHGFVTLISAPVTAALLDKTANRKIPLLLSLAMCLTGTLLVAFTPTFWLLYLGRILQALAGSAAWLVCVAMLTENAGERSVGRMMGLSMSFVMTGTIGGPIVGGALLEWLGYWPAWCVPLGILLLDIIARLIMIEPPRQPRSDGSSATARDVAKADIENTETSPLLPPLPQVETAETEPQASDTTRPAGQSDGFYFEMLRDVRVLASLANSIVYSAIIAGFNTTLPVHLRQIFNWGSLNVGMTIFILQVPTIFFGPLSGWLRDRVGLRYPTTVGWVLLVPLMWCLGVPGNPTFPWADAESHGKAIFISCMAGIGVVSTLVQGSGFLHTIAVVQDIESKRPNIFGAHGGRSRAFAMNSVGFNLGQMLGPLLAGYLSEAIGYYYMNVTLAAGCLVVALVSFTHFVF</sequence>
<dbReference type="InterPro" id="IPR011701">
    <property type="entry name" value="MFS"/>
</dbReference>
<evidence type="ECO:0000256" key="5">
    <source>
        <dbReference type="ARBA" id="ARBA00022989"/>
    </source>
</evidence>
<dbReference type="GO" id="GO:0016020">
    <property type="term" value="C:membrane"/>
    <property type="evidence" value="ECO:0007669"/>
    <property type="project" value="UniProtKB-SubCell"/>
</dbReference>
<dbReference type="CDD" id="cd17325">
    <property type="entry name" value="MFS_MdtG_SLC18_like"/>
    <property type="match status" value="1"/>
</dbReference>
<dbReference type="InterPro" id="IPR001958">
    <property type="entry name" value="Tet-R_TetA/multi-R_MdtG-like"/>
</dbReference>
<feature type="transmembrane region" description="Helical" evidence="8">
    <location>
        <begin position="104"/>
        <end position="124"/>
    </location>
</feature>
<keyword evidence="5 8" id="KW-1133">Transmembrane helix</keyword>
<feature type="domain" description="Major facilitator superfamily (MFS) profile" evidence="9">
    <location>
        <begin position="19"/>
        <end position="479"/>
    </location>
</feature>
<dbReference type="InterPro" id="IPR050930">
    <property type="entry name" value="MFS_Vesicular_Transporter"/>
</dbReference>
<evidence type="ECO:0000313" key="10">
    <source>
        <dbReference type="EMBL" id="PGH27862.1"/>
    </source>
</evidence>
<evidence type="ECO:0000256" key="1">
    <source>
        <dbReference type="ARBA" id="ARBA00004141"/>
    </source>
</evidence>
<feature type="transmembrane region" description="Helical" evidence="8">
    <location>
        <begin position="348"/>
        <end position="368"/>
    </location>
</feature>